<dbReference type="PANTHER" id="PTHR21272">
    <property type="entry name" value="CATABOLIC 3-DEHYDROQUINASE"/>
    <property type="match status" value="1"/>
</dbReference>
<dbReference type="EC" id="4.2.1.10" evidence="5 8"/>
<dbReference type="PIRSF" id="PIRSF001399">
    <property type="entry name" value="DHquinase_II"/>
    <property type="match status" value="1"/>
</dbReference>
<evidence type="ECO:0000256" key="5">
    <source>
        <dbReference type="ARBA" id="ARBA00012060"/>
    </source>
</evidence>
<comment type="similarity">
    <text evidence="3 8">Belongs to the type-II 3-dehydroquinase family.</text>
</comment>
<organism evidence="13 14">
    <name type="scientific">Clostridium thermopalmarium DSM 5974</name>
    <dbReference type="NCBI Taxonomy" id="1121340"/>
    <lineage>
        <taxon>Bacteria</taxon>
        <taxon>Bacillati</taxon>
        <taxon>Bacillota</taxon>
        <taxon>Clostridia</taxon>
        <taxon>Eubacteriales</taxon>
        <taxon>Clostridiaceae</taxon>
        <taxon>Clostridium</taxon>
    </lineage>
</organism>
<evidence type="ECO:0000256" key="1">
    <source>
        <dbReference type="ARBA" id="ARBA00001864"/>
    </source>
</evidence>
<dbReference type="GO" id="GO:0008652">
    <property type="term" value="P:amino acid biosynthetic process"/>
    <property type="evidence" value="ECO:0007669"/>
    <property type="project" value="UniProtKB-KW"/>
</dbReference>
<feature type="binding site" evidence="8 10">
    <location>
        <position position="72"/>
    </location>
    <ligand>
        <name>substrate</name>
    </ligand>
</feature>
<evidence type="ECO:0000256" key="4">
    <source>
        <dbReference type="ARBA" id="ARBA00011193"/>
    </source>
</evidence>
<sequence>MKILIINGPNINMLGIREKHIYGTTAYDDMCRYIKEKSENLAEVDIVQSNIEGEIINYIQWAYGKYDGIVINPGAYTHYSIAIYDALMAVQIPAVEVHISNIHKREEFRHKSVTAAACIGQISGFGIYGYIMAIMALINNSENS</sequence>
<dbReference type="EMBL" id="PVXN01000033">
    <property type="protein sequence ID" value="PRR72858.1"/>
    <property type="molecule type" value="Genomic_DNA"/>
</dbReference>
<dbReference type="InterPro" id="IPR018509">
    <property type="entry name" value="DHquinase_II_CS"/>
</dbReference>
<evidence type="ECO:0000313" key="13">
    <source>
        <dbReference type="EMBL" id="PRR72858.1"/>
    </source>
</evidence>
<comment type="caution">
    <text evidence="13">The sequence shown here is derived from an EMBL/GenBank/DDBJ whole genome shotgun (WGS) entry which is preliminary data.</text>
</comment>
<dbReference type="NCBIfam" id="NF003806">
    <property type="entry name" value="PRK05395.1-3"/>
    <property type="match status" value="1"/>
</dbReference>
<feature type="binding site" evidence="8 10">
    <location>
        <position position="109"/>
    </location>
    <ligand>
        <name>substrate</name>
    </ligand>
</feature>
<dbReference type="NCBIfam" id="TIGR01088">
    <property type="entry name" value="aroQ"/>
    <property type="match status" value="1"/>
</dbReference>
<comment type="function">
    <text evidence="8">Catalyzes a trans-dehydration via an enolate intermediate.</text>
</comment>
<dbReference type="GO" id="GO:0003855">
    <property type="term" value="F:3-dehydroquinate dehydratase activity"/>
    <property type="evidence" value="ECO:0007669"/>
    <property type="project" value="UniProtKB-UniRule"/>
</dbReference>
<evidence type="ECO:0000256" key="6">
    <source>
        <dbReference type="ARBA" id="ARBA00023141"/>
    </source>
</evidence>
<keyword evidence="7 8" id="KW-0456">Lyase</keyword>
<evidence type="ECO:0000256" key="12">
    <source>
        <dbReference type="SAM" id="Phobius"/>
    </source>
</evidence>
<evidence type="ECO:0000256" key="2">
    <source>
        <dbReference type="ARBA" id="ARBA00004902"/>
    </source>
</evidence>
<dbReference type="GO" id="GO:0009423">
    <property type="term" value="P:chorismate biosynthetic process"/>
    <property type="evidence" value="ECO:0007669"/>
    <property type="project" value="UniProtKB-UniRule"/>
</dbReference>
<feature type="active site" description="Proton donor" evidence="8 9">
    <location>
        <position position="98"/>
    </location>
</feature>
<accession>A0A2T0AS13</accession>
<dbReference type="GO" id="GO:0009073">
    <property type="term" value="P:aromatic amino acid family biosynthetic process"/>
    <property type="evidence" value="ECO:0007669"/>
    <property type="project" value="UniProtKB-KW"/>
</dbReference>
<dbReference type="InterPro" id="IPR036441">
    <property type="entry name" value="DHquinase_II_sf"/>
</dbReference>
<gene>
    <name evidence="8 13" type="primary">aroQ</name>
    <name evidence="13" type="ORF">CPAL_14350</name>
</gene>
<feature type="active site" description="Proton acceptor" evidence="8 9">
    <location>
        <position position="22"/>
    </location>
</feature>
<dbReference type="NCBIfam" id="NF003805">
    <property type="entry name" value="PRK05395.1-2"/>
    <property type="match status" value="1"/>
</dbReference>
<comment type="catalytic activity">
    <reaction evidence="1 8">
        <text>3-dehydroquinate = 3-dehydroshikimate + H2O</text>
        <dbReference type="Rhea" id="RHEA:21096"/>
        <dbReference type="ChEBI" id="CHEBI:15377"/>
        <dbReference type="ChEBI" id="CHEBI:16630"/>
        <dbReference type="ChEBI" id="CHEBI:32364"/>
        <dbReference type="EC" id="4.2.1.10"/>
    </reaction>
</comment>
<evidence type="ECO:0000256" key="8">
    <source>
        <dbReference type="HAMAP-Rule" id="MF_00169"/>
    </source>
</evidence>
<dbReference type="UniPathway" id="UPA00053">
    <property type="reaction ID" value="UER00086"/>
</dbReference>
<dbReference type="NCBIfam" id="NF003807">
    <property type="entry name" value="PRK05395.1-4"/>
    <property type="match status" value="1"/>
</dbReference>
<feature type="binding site" evidence="8 10">
    <location>
        <begin position="99"/>
        <end position="100"/>
    </location>
    <ligand>
        <name>substrate</name>
    </ligand>
</feature>
<dbReference type="Proteomes" id="UP000239614">
    <property type="component" value="Unassembled WGS sequence"/>
</dbReference>
<dbReference type="RefSeq" id="WP_106024335.1">
    <property type="nucleotide sequence ID" value="NZ_PVXN01000033.1"/>
</dbReference>
<reference evidence="13 14" key="1">
    <citation type="submission" date="2018-03" db="EMBL/GenBank/DDBJ databases">
        <title>Genome sequence of Clostridium thermopalmarium DSM 5974.</title>
        <authorList>
            <person name="Poehlein A."/>
            <person name="Daniel R."/>
        </authorList>
    </citation>
    <scope>NUCLEOTIDE SEQUENCE [LARGE SCALE GENOMIC DNA]</scope>
    <source>
        <strain evidence="13 14">DSM 5974</strain>
    </source>
</reference>
<keyword evidence="12" id="KW-0812">Transmembrane</keyword>
<keyword evidence="8" id="KW-0028">Amino-acid biosynthesis</keyword>
<evidence type="ECO:0000256" key="9">
    <source>
        <dbReference type="PIRSR" id="PIRSR001399-1"/>
    </source>
</evidence>
<name>A0A2T0AS13_9CLOT</name>
<evidence type="ECO:0000256" key="10">
    <source>
        <dbReference type="PIRSR" id="PIRSR001399-2"/>
    </source>
</evidence>
<comment type="pathway">
    <text evidence="2 8">Metabolic intermediate biosynthesis; chorismate biosynthesis; chorismate from D-erythrose 4-phosphate and phosphoenolpyruvate: step 3/7.</text>
</comment>
<dbReference type="OrthoDB" id="9790793at2"/>
<keyword evidence="12" id="KW-0472">Membrane</keyword>
<feature type="binding site" evidence="8 10">
    <location>
        <position position="85"/>
    </location>
    <ligand>
        <name>substrate</name>
    </ligand>
</feature>
<dbReference type="Pfam" id="PF01220">
    <property type="entry name" value="DHquinase_II"/>
    <property type="match status" value="1"/>
</dbReference>
<dbReference type="InterPro" id="IPR001874">
    <property type="entry name" value="DHquinase_II"/>
</dbReference>
<evidence type="ECO:0000256" key="7">
    <source>
        <dbReference type="ARBA" id="ARBA00023239"/>
    </source>
</evidence>
<dbReference type="PROSITE" id="PS01029">
    <property type="entry name" value="DEHYDROQUINASE_II"/>
    <property type="match status" value="1"/>
</dbReference>
<protein>
    <recommendedName>
        <fullName evidence="5 8">3-dehydroquinate dehydratase</fullName>
        <shortName evidence="8">3-dehydroquinase</shortName>
        <ecNumber evidence="5 8">4.2.1.10</ecNumber>
    </recommendedName>
    <alternativeName>
        <fullName evidence="8">Type II DHQase</fullName>
    </alternativeName>
</protein>
<dbReference type="HAMAP" id="MF_00169">
    <property type="entry name" value="AroQ"/>
    <property type="match status" value="1"/>
</dbReference>
<dbReference type="AlphaFoldDB" id="A0A2T0AS13"/>
<keyword evidence="6 8" id="KW-0057">Aromatic amino acid biosynthesis</keyword>
<feature type="binding site" evidence="8 10">
    <location>
        <position position="78"/>
    </location>
    <ligand>
        <name>substrate</name>
    </ligand>
</feature>
<keyword evidence="12" id="KW-1133">Transmembrane helix</keyword>
<dbReference type="Gene3D" id="3.40.50.9100">
    <property type="entry name" value="Dehydroquinase, class II"/>
    <property type="match status" value="1"/>
</dbReference>
<feature type="site" description="Transition state stabilizer" evidence="8 11">
    <location>
        <position position="17"/>
    </location>
</feature>
<comment type="subunit">
    <text evidence="4 8">Homododecamer.</text>
</comment>
<dbReference type="CDD" id="cd00466">
    <property type="entry name" value="DHQase_II"/>
    <property type="match status" value="1"/>
</dbReference>
<dbReference type="SUPFAM" id="SSF52304">
    <property type="entry name" value="Type II 3-dehydroquinate dehydratase"/>
    <property type="match status" value="1"/>
</dbReference>
<keyword evidence="14" id="KW-1185">Reference proteome</keyword>
<evidence type="ECO:0000256" key="11">
    <source>
        <dbReference type="PIRSR" id="PIRSR001399-3"/>
    </source>
</evidence>
<dbReference type="PANTHER" id="PTHR21272:SF3">
    <property type="entry name" value="CATABOLIC 3-DEHYDROQUINASE"/>
    <property type="match status" value="1"/>
</dbReference>
<dbReference type="GO" id="GO:0019631">
    <property type="term" value="P:quinate catabolic process"/>
    <property type="evidence" value="ECO:0007669"/>
    <property type="project" value="TreeGrafter"/>
</dbReference>
<evidence type="ECO:0000256" key="3">
    <source>
        <dbReference type="ARBA" id="ARBA00011037"/>
    </source>
</evidence>
<proteinExistence type="inferred from homology"/>
<feature type="transmembrane region" description="Helical" evidence="12">
    <location>
        <begin position="113"/>
        <end position="138"/>
    </location>
</feature>
<evidence type="ECO:0000313" key="14">
    <source>
        <dbReference type="Proteomes" id="UP000239614"/>
    </source>
</evidence>